<evidence type="ECO:0000313" key="2">
    <source>
        <dbReference type="Proteomes" id="UP000276170"/>
    </source>
</evidence>
<proteinExistence type="predicted"/>
<keyword evidence="2" id="KW-1185">Reference proteome</keyword>
<organism evidence="1 2">
    <name type="scientific">Candidatus Termititenax spirochaetophilus</name>
    <dbReference type="NCBI Taxonomy" id="2218522"/>
    <lineage>
        <taxon>Bacteria</taxon>
        <taxon>Bacillati</taxon>
        <taxon>Candidatus Margulisiibacteriota</taxon>
        <taxon>Candidatus Termititenacia</taxon>
        <taxon>Candidatus Termititenacales</taxon>
        <taxon>Candidatus Termititenacaceae</taxon>
        <taxon>Candidatus Termititenax</taxon>
    </lineage>
</organism>
<name>A0A388T6K8_9BACT</name>
<sequence>MLAERQSVLREKIHEIRSASQKAVILGTVQRHQHFEEPVYSTKL</sequence>
<dbReference type="EMBL" id="BGZM01000006">
    <property type="protein sequence ID" value="GBR72339.1"/>
    <property type="molecule type" value="Genomic_DNA"/>
</dbReference>
<accession>A0A388T6K8</accession>
<comment type="caution">
    <text evidence="1">The sequence shown here is derived from an EMBL/GenBank/DDBJ whole genome shotgun (WGS) entry which is preliminary data.</text>
</comment>
<dbReference type="AlphaFoldDB" id="A0A388T6K8"/>
<reference evidence="1 2" key="1">
    <citation type="journal article" date="2019" name="ISME J.">
        <title>Genome analyses of uncultured TG2/ZB3 bacteria in 'Margulisbacteria' specifically attached to ectosymbiotic spirochetes of protists in the termite gut.</title>
        <authorList>
            <person name="Utami Y.D."/>
            <person name="Kuwahara H."/>
            <person name="Igai K."/>
            <person name="Murakami T."/>
            <person name="Sugaya K."/>
            <person name="Morikawa T."/>
            <person name="Nagura Y."/>
            <person name="Yuki M."/>
            <person name="Deevong P."/>
            <person name="Inoue T."/>
            <person name="Kihara K."/>
            <person name="Lo N."/>
            <person name="Yamada A."/>
            <person name="Ohkuma M."/>
            <person name="Hongoh Y."/>
        </authorList>
    </citation>
    <scope>NUCLEOTIDE SEQUENCE [LARGE SCALE GENOMIC DNA]</scope>
    <source>
        <strain evidence="1">HsPyr-01</strain>
    </source>
</reference>
<protein>
    <submittedName>
        <fullName evidence="1">Uncharacterized protein</fullName>
    </submittedName>
</protein>
<dbReference type="Proteomes" id="UP000276170">
    <property type="component" value="Unassembled WGS sequence"/>
</dbReference>
<evidence type="ECO:0000313" key="1">
    <source>
        <dbReference type="EMBL" id="GBR72339.1"/>
    </source>
</evidence>
<gene>
    <name evidence="1" type="ORF">HP1_063</name>
</gene>